<feature type="transmembrane region" description="Helical" evidence="9">
    <location>
        <begin position="386"/>
        <end position="411"/>
    </location>
</feature>
<evidence type="ECO:0000256" key="4">
    <source>
        <dbReference type="ARBA" id="ARBA00022475"/>
    </source>
</evidence>
<dbReference type="GO" id="GO:0005283">
    <property type="term" value="F:amino acid:sodium symporter activity"/>
    <property type="evidence" value="ECO:0007669"/>
    <property type="project" value="InterPro"/>
</dbReference>
<keyword evidence="12" id="KW-1185">Reference proteome</keyword>
<keyword evidence="8 9" id="KW-0472">Membrane</keyword>
<evidence type="ECO:0000256" key="10">
    <source>
        <dbReference type="SAM" id="MobiDB-lite"/>
    </source>
</evidence>
<evidence type="ECO:0000313" key="12">
    <source>
        <dbReference type="Proteomes" id="UP000305921"/>
    </source>
</evidence>
<feature type="transmembrane region" description="Helical" evidence="9">
    <location>
        <begin position="180"/>
        <end position="199"/>
    </location>
</feature>
<feature type="transmembrane region" description="Helical" evidence="9">
    <location>
        <begin position="417"/>
        <end position="440"/>
    </location>
</feature>
<feature type="transmembrane region" description="Helical" evidence="9">
    <location>
        <begin position="353"/>
        <end position="374"/>
    </location>
</feature>
<dbReference type="OrthoDB" id="9806926at2"/>
<dbReference type="PRINTS" id="PR00175">
    <property type="entry name" value="NAALASMPORT"/>
</dbReference>
<keyword evidence="7 9" id="KW-1133">Transmembrane helix</keyword>
<feature type="transmembrane region" description="Helical" evidence="9">
    <location>
        <begin position="239"/>
        <end position="262"/>
    </location>
</feature>
<dbReference type="AlphaFoldDB" id="A0A5R9E5J9"/>
<sequence length="472" mass="49521">MDFIRQSLIGPISEFLWSYVLVYLLIGAGLYFTFRTRFVQIRLFPLMVRQLLHSGHADGGISSFQAFCVGLSTRVGTGNIAGVGIALTLGGPGAIFWMWVVAALGMATAFVEATLAQVFKVPAEDGSFRGGPAFYIARGLGARRVGALFAAVLIVTFTLFNMVQANTVSDVLRGGHSVGAQWTALVLVVFAAPVLFGGVRRIARAMAYLAPAMAVVYIVLALAIVVMNLAEIPGVFSQILRSAFGLDPALAGTAGGLSAALLNGAKRGLFSNEAGMGSAPNAAATATTPHPARQGLIQSLGVFVDTMLVCTATALIIMVGGEEVYVPGQDSTLTGAALTQAAIASQFGTAATWLTTLLVTVFAYSSIVGSYSYAEVNLSLFHAGKVALTSFRLITLAAVGIGSVLALEVVWEFADVAMAVMTLINLVAIGLLGGWAFGLLRDFDRSRREGRDPVFSAKGNPDLPRPLDTEVW</sequence>
<dbReference type="Proteomes" id="UP000305921">
    <property type="component" value="Unassembled WGS sequence"/>
</dbReference>
<protein>
    <submittedName>
        <fullName evidence="11">Sodium:alanine symporter family protein</fullName>
    </submittedName>
</protein>
<keyword evidence="4 9" id="KW-1003">Cell membrane</keyword>
<feature type="region of interest" description="Disordered" evidence="10">
    <location>
        <begin position="452"/>
        <end position="472"/>
    </location>
</feature>
<dbReference type="PROSITE" id="PS00873">
    <property type="entry name" value="NA_ALANINE_SYMP"/>
    <property type="match status" value="1"/>
</dbReference>
<proteinExistence type="inferred from homology"/>
<gene>
    <name evidence="11" type="ORF">FEF34_21650</name>
</gene>
<keyword evidence="5 9" id="KW-0812">Transmembrane</keyword>
<feature type="transmembrane region" description="Helical" evidence="9">
    <location>
        <begin position="12"/>
        <end position="34"/>
    </location>
</feature>
<keyword evidence="3 9" id="KW-0813">Transport</keyword>
<reference evidence="11 12" key="1">
    <citation type="submission" date="2019-05" db="EMBL/GenBank/DDBJ databases">
        <title>Streptomyces marianii sp. nov., a novel marine actinomycete from southern coast of India.</title>
        <authorList>
            <person name="Iniyan A.M."/>
            <person name="Wink J."/>
            <person name="Ramprasad E."/>
            <person name="Ramana C.V."/>
            <person name="Bunk B."/>
            <person name="Sproer C."/>
            <person name="Joseph F.-J.R.S."/>
            <person name="Vincent S.G.P."/>
        </authorList>
    </citation>
    <scope>NUCLEOTIDE SEQUENCE [LARGE SCALE GENOMIC DNA]</scope>
    <source>
        <strain evidence="11 12">ICN19</strain>
    </source>
</reference>
<feature type="transmembrane region" description="Helical" evidence="9">
    <location>
        <begin position="96"/>
        <end position="119"/>
    </location>
</feature>
<evidence type="ECO:0000256" key="6">
    <source>
        <dbReference type="ARBA" id="ARBA00022847"/>
    </source>
</evidence>
<dbReference type="Pfam" id="PF01235">
    <property type="entry name" value="Na_Ala_symp"/>
    <property type="match status" value="1"/>
</dbReference>
<accession>A0A5R9E5J9</accession>
<organism evidence="11 12">
    <name type="scientific">Streptomyces marianii</name>
    <dbReference type="NCBI Taxonomy" id="1817406"/>
    <lineage>
        <taxon>Bacteria</taxon>
        <taxon>Bacillati</taxon>
        <taxon>Actinomycetota</taxon>
        <taxon>Actinomycetes</taxon>
        <taxon>Kitasatosporales</taxon>
        <taxon>Streptomycetaceae</taxon>
        <taxon>Streptomyces</taxon>
    </lineage>
</organism>
<dbReference type="InterPro" id="IPR001463">
    <property type="entry name" value="Na/Ala_symport"/>
</dbReference>
<keyword evidence="6 9" id="KW-0769">Symport</keyword>
<evidence type="ECO:0000256" key="1">
    <source>
        <dbReference type="ARBA" id="ARBA00004651"/>
    </source>
</evidence>
<feature type="transmembrane region" description="Helical" evidence="9">
    <location>
        <begin position="206"/>
        <end position="227"/>
    </location>
</feature>
<dbReference type="PANTHER" id="PTHR30330">
    <property type="entry name" value="AGSS FAMILY TRANSPORTER, SODIUM-ALANINE"/>
    <property type="match status" value="1"/>
</dbReference>
<evidence type="ECO:0000256" key="7">
    <source>
        <dbReference type="ARBA" id="ARBA00022989"/>
    </source>
</evidence>
<dbReference type="NCBIfam" id="TIGR00835">
    <property type="entry name" value="agcS"/>
    <property type="match status" value="1"/>
</dbReference>
<feature type="transmembrane region" description="Helical" evidence="9">
    <location>
        <begin position="140"/>
        <end position="160"/>
    </location>
</feature>
<name>A0A5R9E5J9_9ACTN</name>
<comment type="similarity">
    <text evidence="2 9">Belongs to the alanine or glycine:cation symporter (AGCS) (TC 2.A.25) family.</text>
</comment>
<comment type="caution">
    <text evidence="11">The sequence shown here is derived from an EMBL/GenBank/DDBJ whole genome shotgun (WGS) entry which is preliminary data.</text>
</comment>
<dbReference type="RefSeq" id="WP_138054622.1">
    <property type="nucleotide sequence ID" value="NZ_VAWE01000001.1"/>
</dbReference>
<dbReference type="GO" id="GO:0005886">
    <property type="term" value="C:plasma membrane"/>
    <property type="evidence" value="ECO:0007669"/>
    <property type="project" value="UniProtKB-SubCell"/>
</dbReference>
<dbReference type="FunFam" id="1.20.1740.10:FF:000004">
    <property type="entry name" value="Sodium:alanine symporter family protein"/>
    <property type="match status" value="1"/>
</dbReference>
<evidence type="ECO:0000256" key="8">
    <source>
        <dbReference type="ARBA" id="ARBA00023136"/>
    </source>
</evidence>
<evidence type="ECO:0000256" key="2">
    <source>
        <dbReference type="ARBA" id="ARBA00009261"/>
    </source>
</evidence>
<comment type="subcellular location">
    <subcellularLocation>
        <location evidence="1 9">Cell membrane</location>
        <topology evidence="1 9">Multi-pass membrane protein</topology>
    </subcellularLocation>
</comment>
<evidence type="ECO:0000256" key="3">
    <source>
        <dbReference type="ARBA" id="ARBA00022448"/>
    </source>
</evidence>
<evidence type="ECO:0000313" key="11">
    <source>
        <dbReference type="EMBL" id="TLQ45280.1"/>
    </source>
</evidence>
<dbReference type="Gene3D" id="1.20.1740.10">
    <property type="entry name" value="Amino acid/polyamine transporter I"/>
    <property type="match status" value="1"/>
</dbReference>
<feature type="transmembrane region" description="Helical" evidence="9">
    <location>
        <begin position="300"/>
        <end position="321"/>
    </location>
</feature>
<dbReference type="EMBL" id="VAWE01000001">
    <property type="protein sequence ID" value="TLQ45280.1"/>
    <property type="molecule type" value="Genomic_DNA"/>
</dbReference>
<dbReference type="PANTHER" id="PTHR30330:SF1">
    <property type="entry name" value="AMINO-ACID CARRIER PROTEIN ALST"/>
    <property type="match status" value="1"/>
</dbReference>
<evidence type="ECO:0000256" key="5">
    <source>
        <dbReference type="ARBA" id="ARBA00022692"/>
    </source>
</evidence>
<evidence type="ECO:0000256" key="9">
    <source>
        <dbReference type="RuleBase" id="RU363064"/>
    </source>
</evidence>